<dbReference type="InterPro" id="IPR012338">
    <property type="entry name" value="Beta-lactam/transpept-like"/>
</dbReference>
<evidence type="ECO:0000313" key="9">
    <source>
        <dbReference type="EMBL" id="SDR26523.1"/>
    </source>
</evidence>
<dbReference type="RefSeq" id="WP_068564079.1">
    <property type="nucleotide sequence ID" value="NZ_FNLF01000002.1"/>
</dbReference>
<dbReference type="Pfam" id="PF04960">
    <property type="entry name" value="Glutaminase"/>
    <property type="match status" value="1"/>
</dbReference>
<evidence type="ECO:0000256" key="1">
    <source>
        <dbReference type="ARBA" id="ARBA00011076"/>
    </source>
</evidence>
<feature type="binding site" evidence="7">
    <location>
        <position position="181"/>
    </location>
    <ligand>
        <name>substrate</name>
    </ligand>
</feature>
<feature type="domain" description="STAS" evidence="8">
    <location>
        <begin position="332"/>
        <end position="408"/>
    </location>
</feature>
<feature type="binding site" evidence="7">
    <location>
        <position position="81"/>
    </location>
    <ligand>
        <name>substrate</name>
    </ligand>
</feature>
<dbReference type="PANTHER" id="PTHR12544">
    <property type="entry name" value="GLUTAMINASE"/>
    <property type="match status" value="1"/>
</dbReference>
<feature type="binding site" evidence="7">
    <location>
        <position position="174"/>
    </location>
    <ligand>
        <name>substrate</name>
    </ligand>
</feature>
<dbReference type="SUPFAM" id="SSF56601">
    <property type="entry name" value="beta-lactamase/transpeptidase-like"/>
    <property type="match status" value="1"/>
</dbReference>
<evidence type="ECO:0000313" key="10">
    <source>
        <dbReference type="Proteomes" id="UP000183053"/>
    </source>
</evidence>
<feature type="binding site" evidence="7">
    <location>
        <position position="205"/>
    </location>
    <ligand>
        <name>substrate</name>
    </ligand>
</feature>
<dbReference type="STRING" id="47312.SAMN04489765_4363"/>
<dbReference type="HAMAP" id="MF_00313">
    <property type="entry name" value="Glutaminase"/>
    <property type="match status" value="1"/>
</dbReference>
<evidence type="ECO:0000256" key="4">
    <source>
        <dbReference type="ARBA" id="ARBA00022801"/>
    </source>
</evidence>
<dbReference type="OrthoDB" id="9788822at2"/>
<evidence type="ECO:0000259" key="8">
    <source>
        <dbReference type="PROSITE" id="PS50801"/>
    </source>
</evidence>
<dbReference type="NCBIfam" id="TIGR03814">
    <property type="entry name" value="Gln_ase"/>
    <property type="match status" value="1"/>
</dbReference>
<dbReference type="InterPro" id="IPR002645">
    <property type="entry name" value="STAS_dom"/>
</dbReference>
<dbReference type="FunFam" id="3.40.710.10:FF:000005">
    <property type="entry name" value="Glutaminase"/>
    <property type="match status" value="1"/>
</dbReference>
<dbReference type="EC" id="3.5.1.2" evidence="3 7"/>
<name>A0A1H1HMC3_9ACTN</name>
<dbReference type="AlphaFoldDB" id="A0A1H1HMC3"/>
<comment type="catalytic activity">
    <reaction evidence="5 7">
        <text>L-glutamine + H2O = L-glutamate + NH4(+)</text>
        <dbReference type="Rhea" id="RHEA:15889"/>
        <dbReference type="ChEBI" id="CHEBI:15377"/>
        <dbReference type="ChEBI" id="CHEBI:28938"/>
        <dbReference type="ChEBI" id="CHEBI:29985"/>
        <dbReference type="ChEBI" id="CHEBI:58359"/>
        <dbReference type="EC" id="3.5.1.2"/>
    </reaction>
</comment>
<dbReference type="Gene3D" id="3.30.750.24">
    <property type="entry name" value="STAS domain"/>
    <property type="match status" value="1"/>
</dbReference>
<dbReference type="PROSITE" id="PS50801">
    <property type="entry name" value="STAS"/>
    <property type="match status" value="1"/>
</dbReference>
<dbReference type="PANTHER" id="PTHR12544:SF29">
    <property type="entry name" value="GLUTAMINASE"/>
    <property type="match status" value="1"/>
</dbReference>
<comment type="similarity">
    <text evidence="1 7">Belongs to the glutaminase family.</text>
</comment>
<evidence type="ECO:0000256" key="3">
    <source>
        <dbReference type="ARBA" id="ARBA00012918"/>
    </source>
</evidence>
<dbReference type="Gene3D" id="3.40.710.10">
    <property type="entry name" value="DD-peptidase/beta-lactamase superfamily"/>
    <property type="match status" value="1"/>
</dbReference>
<organism evidence="9 10">
    <name type="scientific">Tsukamurella pulmonis</name>
    <dbReference type="NCBI Taxonomy" id="47312"/>
    <lineage>
        <taxon>Bacteria</taxon>
        <taxon>Bacillati</taxon>
        <taxon>Actinomycetota</taxon>
        <taxon>Actinomycetes</taxon>
        <taxon>Mycobacteriales</taxon>
        <taxon>Tsukamurellaceae</taxon>
        <taxon>Tsukamurella</taxon>
    </lineage>
</organism>
<gene>
    <name evidence="7" type="primary">glsA</name>
    <name evidence="9" type="ORF">SAMN04489765_4363</name>
</gene>
<dbReference type="SUPFAM" id="SSF52091">
    <property type="entry name" value="SpoIIaa-like"/>
    <property type="match status" value="1"/>
</dbReference>
<reference evidence="10" key="1">
    <citation type="submission" date="2016-10" db="EMBL/GenBank/DDBJ databases">
        <authorList>
            <person name="Varghese N."/>
            <person name="Submissions S."/>
        </authorList>
    </citation>
    <scope>NUCLEOTIDE SEQUENCE [LARGE SCALE GENOMIC DNA]</scope>
    <source>
        <strain evidence="10">DSM 44142</strain>
    </source>
</reference>
<evidence type="ECO:0000256" key="5">
    <source>
        <dbReference type="ARBA" id="ARBA00049534"/>
    </source>
</evidence>
<keyword evidence="7" id="KW-0007">Acetylation</keyword>
<evidence type="ECO:0000256" key="7">
    <source>
        <dbReference type="HAMAP-Rule" id="MF_00313"/>
    </source>
</evidence>
<comment type="subunit">
    <text evidence="2 7">Homotetramer.</text>
</comment>
<dbReference type="GO" id="GO:0006537">
    <property type="term" value="P:glutamate biosynthetic process"/>
    <property type="evidence" value="ECO:0007669"/>
    <property type="project" value="TreeGrafter"/>
</dbReference>
<dbReference type="GO" id="GO:0006543">
    <property type="term" value="P:L-glutamine catabolic process"/>
    <property type="evidence" value="ECO:0007669"/>
    <property type="project" value="TreeGrafter"/>
</dbReference>
<dbReference type="EMBL" id="FNLF01000002">
    <property type="protein sequence ID" value="SDR26523.1"/>
    <property type="molecule type" value="Genomic_DNA"/>
</dbReference>
<evidence type="ECO:0000256" key="2">
    <source>
        <dbReference type="ARBA" id="ARBA00011881"/>
    </source>
</evidence>
<dbReference type="GO" id="GO:0004359">
    <property type="term" value="F:glutaminase activity"/>
    <property type="evidence" value="ECO:0007669"/>
    <property type="project" value="UniProtKB-UniRule"/>
</dbReference>
<dbReference type="Proteomes" id="UP000183053">
    <property type="component" value="Unassembled WGS sequence"/>
</dbReference>
<feature type="binding site" evidence="7">
    <location>
        <position position="275"/>
    </location>
    <ligand>
        <name>substrate</name>
    </ligand>
</feature>
<feature type="binding site" evidence="7">
    <location>
        <position position="130"/>
    </location>
    <ligand>
        <name>substrate</name>
    </ligand>
</feature>
<evidence type="ECO:0000256" key="6">
    <source>
        <dbReference type="ARBA" id="ARBA00070405"/>
    </source>
</evidence>
<proteinExistence type="inferred from homology"/>
<feature type="binding site" evidence="7">
    <location>
        <position position="257"/>
    </location>
    <ligand>
        <name>substrate</name>
    </ligand>
</feature>
<protein>
    <recommendedName>
        <fullName evidence="6 7">Glutaminase</fullName>
        <ecNumber evidence="3 7">3.5.1.2</ecNumber>
    </recommendedName>
</protein>
<sequence length="423" mass="43790">MSGTSTQRQPGGLTGFTDNPVNAAMARVLDDVCREEHPGTVADYIPQLATADPEAFGVAAVSVHGHSYGAGDYRTPFTIQSMSKPFVYALALEALGVEAVCERIGVEPSGEAFNGISFDPSGRPENPLINAGAIVSTSLIPGADGAARFAAIRDGLSRFAGRELELDEAVYLSEAQTGFRNLALAALARSTGSLQVPVDDALDPYFRQCSLLVDAHDVAVMGGTLAHGGVNPVTGERVVSAAVAQHTLSVMTGCGMYDRSGAWMVSVGIPAKSGVGGGIVAATPGEYGICVFSPPLDEAGNSSRGVAVLQRMSKEFGLHILNRTMTPVSALAGVSTDPSTGRTVLRLRGEVDFVAVEEVVHEALSLGRAQAGSTIVLDLTDVTRMSTVAAYLLNQLAADTGYGVRVVVQDPSHLCATTTVSAP</sequence>
<keyword evidence="10" id="KW-1185">Reference proteome</keyword>
<keyword evidence="4 7" id="KW-0378">Hydrolase</keyword>
<accession>A0A1H1HMC3</accession>
<dbReference type="Pfam" id="PF01740">
    <property type="entry name" value="STAS"/>
    <property type="match status" value="1"/>
</dbReference>
<dbReference type="InterPro" id="IPR036513">
    <property type="entry name" value="STAS_dom_sf"/>
</dbReference>
<dbReference type="InterPro" id="IPR015868">
    <property type="entry name" value="Glutaminase"/>
</dbReference>